<dbReference type="EMBL" id="KQ086085">
    <property type="protein sequence ID" value="KLO08605.1"/>
    <property type="molecule type" value="Genomic_DNA"/>
</dbReference>
<protein>
    <submittedName>
        <fullName evidence="7">Galactose oxidase</fullName>
    </submittedName>
</protein>
<dbReference type="Proteomes" id="UP000053477">
    <property type="component" value="Unassembled WGS sequence"/>
</dbReference>
<dbReference type="Gene3D" id="2.120.10.80">
    <property type="entry name" value="Kelch-type beta propeller"/>
    <property type="match status" value="2"/>
</dbReference>
<dbReference type="STRING" id="27342.A0A0H2R9T6"/>
<keyword evidence="8" id="KW-1185">Reference proteome</keyword>
<dbReference type="InterPro" id="IPR015915">
    <property type="entry name" value="Kelch-typ_b-propeller"/>
</dbReference>
<keyword evidence="4" id="KW-0677">Repeat</keyword>
<dbReference type="PANTHER" id="PTHR23244:SF456">
    <property type="entry name" value="MULTIPLE EPIDERMAL GROWTH FACTOR-LIKE DOMAINS PROTEIN 8"/>
    <property type="match status" value="1"/>
</dbReference>
<evidence type="ECO:0000256" key="5">
    <source>
        <dbReference type="ARBA" id="ARBA00023054"/>
    </source>
</evidence>
<dbReference type="PANTHER" id="PTHR23244">
    <property type="entry name" value="KELCH REPEAT DOMAIN"/>
    <property type="match status" value="1"/>
</dbReference>
<evidence type="ECO:0000256" key="6">
    <source>
        <dbReference type="SAM" id="MobiDB-lite"/>
    </source>
</evidence>
<feature type="compositionally biased region" description="Polar residues" evidence="6">
    <location>
        <begin position="48"/>
        <end position="61"/>
    </location>
</feature>
<dbReference type="GO" id="GO:0051285">
    <property type="term" value="C:cell cortex of cell tip"/>
    <property type="evidence" value="ECO:0007669"/>
    <property type="project" value="TreeGrafter"/>
</dbReference>
<dbReference type="FunFam" id="2.120.10.80:FF:000049">
    <property type="entry name" value="Cell polarity protein (Tea1)"/>
    <property type="match status" value="1"/>
</dbReference>
<evidence type="ECO:0000256" key="4">
    <source>
        <dbReference type="ARBA" id="ARBA00022737"/>
    </source>
</evidence>
<evidence type="ECO:0000256" key="2">
    <source>
        <dbReference type="ARBA" id="ARBA00022441"/>
    </source>
</evidence>
<organism evidence="7 8">
    <name type="scientific">Schizopora paradoxa</name>
    <dbReference type="NCBI Taxonomy" id="27342"/>
    <lineage>
        <taxon>Eukaryota</taxon>
        <taxon>Fungi</taxon>
        <taxon>Dikarya</taxon>
        <taxon>Basidiomycota</taxon>
        <taxon>Agaricomycotina</taxon>
        <taxon>Agaricomycetes</taxon>
        <taxon>Hymenochaetales</taxon>
        <taxon>Schizoporaceae</taxon>
        <taxon>Schizopora</taxon>
    </lineage>
</organism>
<evidence type="ECO:0000313" key="8">
    <source>
        <dbReference type="Proteomes" id="UP000053477"/>
    </source>
</evidence>
<proteinExistence type="predicted"/>
<feature type="compositionally biased region" description="Basic and acidic residues" evidence="6">
    <location>
        <begin position="81"/>
        <end position="91"/>
    </location>
</feature>
<dbReference type="Pfam" id="PF24681">
    <property type="entry name" value="Kelch_KLHDC2_KLHL20_DRC7"/>
    <property type="match status" value="1"/>
</dbReference>
<dbReference type="InterPro" id="IPR006652">
    <property type="entry name" value="Kelch_1"/>
</dbReference>
<accession>A0A0H2R9T6</accession>
<evidence type="ECO:0000256" key="3">
    <source>
        <dbReference type="ARBA" id="ARBA00022490"/>
    </source>
</evidence>
<sequence>MATRPINTASLSDAPTYQLQCTRSSLFPRLPFTPLVNPLKSEDVRMGNNCSSSSTPMTDTGGSVARRSSSESLSTLAESIMSKDDKRKDARLSISSTTSTLVPSSPTLANEKEKEGTPPTSSTTVPSNRAAYPWSVHDISLLPLELFVEPKVFSPSSPSPNPFPRYGLSAPSTLTSDGQLLLFGGLKHGTPVPTNELYSLSLDCAQSSSRDAPVDLKKIETAADVPSPRVGHGCARLNDVMAVWGGDTSSSLDAPDLELDSKLYLYNMVSREWTRIKMEPDSATPKGRYGHTLSAVGPMLYVFGGQREGTFFNDMWSFDLRSLRDYKTNPLRWELVHEDGAIKVPARRTGHVSVSDGDKIYIFGGTDGQYHYNDTWMFCTSTRTWTELSCIGYIPSAREGHAAAAANGRMYIFGGRGVNGEDLADLAAFCFQKRRWYMFQNMGPAPCARSGHAMATFGSRVVVVGGESSIAQCEDDKGRKAKESCSKIHILDTRHIKYPS</sequence>
<feature type="compositionally biased region" description="Low complexity" evidence="6">
    <location>
        <begin position="92"/>
        <end position="108"/>
    </location>
</feature>
<feature type="region of interest" description="Disordered" evidence="6">
    <location>
        <begin position="36"/>
        <end position="128"/>
    </location>
</feature>
<feature type="compositionally biased region" description="Low complexity" evidence="6">
    <location>
        <begin position="63"/>
        <end position="79"/>
    </location>
</feature>
<keyword evidence="2" id="KW-0880">Kelch repeat</keyword>
<comment type="subcellular location">
    <subcellularLocation>
        <location evidence="1">Cytoplasm</location>
    </subcellularLocation>
</comment>
<evidence type="ECO:0000313" key="7">
    <source>
        <dbReference type="EMBL" id="KLO08605.1"/>
    </source>
</evidence>
<keyword evidence="5" id="KW-0175">Coiled coil</keyword>
<gene>
    <name evidence="7" type="ORF">SCHPADRAFT_944323</name>
</gene>
<evidence type="ECO:0000256" key="1">
    <source>
        <dbReference type="ARBA" id="ARBA00004496"/>
    </source>
</evidence>
<name>A0A0H2R9T6_9AGAM</name>
<dbReference type="InParanoid" id="A0A0H2R9T6"/>
<reference evidence="7 8" key="1">
    <citation type="submission" date="2015-04" db="EMBL/GenBank/DDBJ databases">
        <title>Complete genome sequence of Schizopora paradoxa KUC8140, a cosmopolitan wood degrader in East Asia.</title>
        <authorList>
            <consortium name="DOE Joint Genome Institute"/>
            <person name="Min B."/>
            <person name="Park H."/>
            <person name="Jang Y."/>
            <person name="Kim J.-J."/>
            <person name="Kim K.H."/>
            <person name="Pangilinan J."/>
            <person name="Lipzen A."/>
            <person name="Riley R."/>
            <person name="Grigoriev I.V."/>
            <person name="Spatafora J.W."/>
            <person name="Choi I.-G."/>
        </authorList>
    </citation>
    <scope>NUCLEOTIDE SEQUENCE [LARGE SCALE GENOMIC DNA]</scope>
    <source>
        <strain evidence="7 8">KUC8140</strain>
    </source>
</reference>
<dbReference type="SMART" id="SM00612">
    <property type="entry name" value="Kelch"/>
    <property type="match status" value="2"/>
</dbReference>
<feature type="compositionally biased region" description="Low complexity" evidence="6">
    <location>
        <begin position="117"/>
        <end position="127"/>
    </location>
</feature>
<keyword evidence="3" id="KW-0963">Cytoplasm</keyword>
<dbReference type="OrthoDB" id="45365at2759"/>
<dbReference type="GO" id="GO:0061245">
    <property type="term" value="P:establishment or maintenance of bipolar cell polarity"/>
    <property type="evidence" value="ECO:0007669"/>
    <property type="project" value="TreeGrafter"/>
</dbReference>
<dbReference type="AlphaFoldDB" id="A0A0H2R9T6"/>
<dbReference type="SUPFAM" id="SSF117281">
    <property type="entry name" value="Kelch motif"/>
    <property type="match status" value="1"/>
</dbReference>